<name>A0A4P5P6V4_9ENTE</name>
<evidence type="ECO:0000256" key="3">
    <source>
        <dbReference type="ARBA" id="ARBA00022448"/>
    </source>
</evidence>
<dbReference type="AlphaFoldDB" id="A0A4P5P6V4"/>
<dbReference type="PANTHER" id="PTHR36838:SF1">
    <property type="entry name" value="SLR1864 PROTEIN"/>
    <property type="match status" value="1"/>
</dbReference>
<feature type="transmembrane region" description="Helical" evidence="8">
    <location>
        <begin position="98"/>
        <end position="121"/>
    </location>
</feature>
<reference evidence="10" key="1">
    <citation type="submission" date="2019-02" db="EMBL/GenBank/DDBJ databases">
        <title>Draft genome sequence of Enterococcus sp. Gos25-1.</title>
        <authorList>
            <person name="Tanaka N."/>
            <person name="Shiwa Y."/>
            <person name="Fujita N."/>
        </authorList>
    </citation>
    <scope>NUCLEOTIDE SEQUENCE [LARGE SCALE GENOMIC DNA]</scope>
    <source>
        <strain evidence="10">Gos25-1</strain>
    </source>
</reference>
<evidence type="ECO:0000256" key="7">
    <source>
        <dbReference type="ARBA" id="ARBA00023136"/>
    </source>
</evidence>
<dbReference type="Pfam" id="PF03547">
    <property type="entry name" value="Mem_trans"/>
    <property type="match status" value="1"/>
</dbReference>
<evidence type="ECO:0000256" key="1">
    <source>
        <dbReference type="ARBA" id="ARBA00004651"/>
    </source>
</evidence>
<dbReference type="Gene3D" id="1.20.1530.20">
    <property type="match status" value="1"/>
</dbReference>
<accession>A0A4P5P6V4</accession>
<dbReference type="OrthoDB" id="9798064at2"/>
<dbReference type="PANTHER" id="PTHR36838">
    <property type="entry name" value="AUXIN EFFLUX CARRIER FAMILY PROTEIN"/>
    <property type="match status" value="1"/>
</dbReference>
<evidence type="ECO:0000313" key="10">
    <source>
        <dbReference type="Proteomes" id="UP000290567"/>
    </source>
</evidence>
<protein>
    <submittedName>
        <fullName evidence="9">Malate transporter</fullName>
    </submittedName>
</protein>
<keyword evidence="7 8" id="KW-0472">Membrane</keyword>
<gene>
    <name evidence="9" type="ORF">NRIC_13910</name>
</gene>
<evidence type="ECO:0000313" key="9">
    <source>
        <dbReference type="EMBL" id="GCF93500.1"/>
    </source>
</evidence>
<evidence type="ECO:0000256" key="2">
    <source>
        <dbReference type="ARBA" id="ARBA00010145"/>
    </source>
</evidence>
<evidence type="ECO:0000256" key="5">
    <source>
        <dbReference type="ARBA" id="ARBA00022692"/>
    </source>
</evidence>
<comment type="subcellular location">
    <subcellularLocation>
        <location evidence="1">Cell membrane</location>
        <topology evidence="1">Multi-pass membrane protein</topology>
    </subcellularLocation>
</comment>
<dbReference type="RefSeq" id="WP_146621953.1">
    <property type="nucleotide sequence ID" value="NZ_BJCC01000010.1"/>
</dbReference>
<feature type="transmembrane region" description="Helical" evidence="8">
    <location>
        <begin position="64"/>
        <end position="86"/>
    </location>
</feature>
<keyword evidence="10" id="KW-1185">Reference proteome</keyword>
<evidence type="ECO:0000256" key="8">
    <source>
        <dbReference type="SAM" id="Phobius"/>
    </source>
</evidence>
<organism evidence="9 10">
    <name type="scientific">Enterococcus florum</name>
    <dbReference type="NCBI Taxonomy" id="2480627"/>
    <lineage>
        <taxon>Bacteria</taxon>
        <taxon>Bacillati</taxon>
        <taxon>Bacillota</taxon>
        <taxon>Bacilli</taxon>
        <taxon>Lactobacillales</taxon>
        <taxon>Enterococcaceae</taxon>
        <taxon>Enterococcus</taxon>
    </lineage>
</organism>
<comment type="similarity">
    <text evidence="2">Belongs to the auxin efflux carrier (TC 2.A.69) family.</text>
</comment>
<keyword evidence="6 8" id="KW-1133">Transmembrane helix</keyword>
<dbReference type="InterPro" id="IPR004776">
    <property type="entry name" value="Mem_transp_PIN-like"/>
</dbReference>
<evidence type="ECO:0000256" key="6">
    <source>
        <dbReference type="ARBA" id="ARBA00022989"/>
    </source>
</evidence>
<comment type="caution">
    <text evidence="9">The sequence shown here is derived from an EMBL/GenBank/DDBJ whole genome shotgun (WGS) entry which is preliminary data.</text>
</comment>
<sequence length="313" mass="35196">MLSAYINIFLIFALMFMGYYLTYKQLFNNLVGDVFSKLVLQIALPANMFLNITRNFSREAFLELFNGMIIPLISMLVTFAISYVYVRLGKVSEGRQGAFSTMFTCSNTIFIGLPINLAIFGEQSVPYVLLYYIVNTTLFWTIGIYLIAKDHPQIEQAKVHFHPVQVLKKIFSPALLGFLIGVGWVLLNLPMPQEAATFLAYLGNLTTPLSMFVIGIIVYNVGIRNLTMNKDIFGVLIGRYLFSPLIVWLLGQWIPVPPLMLSVFIIQAAMPVQNSVPILARSYGGDQQYAAASLGYSVLIYLLYIPLLLKLIL</sequence>
<keyword evidence="5 8" id="KW-0812">Transmembrane</keyword>
<feature type="transmembrane region" description="Helical" evidence="8">
    <location>
        <begin position="169"/>
        <end position="187"/>
    </location>
</feature>
<dbReference type="EMBL" id="BJCC01000010">
    <property type="protein sequence ID" value="GCF93500.1"/>
    <property type="molecule type" value="Genomic_DNA"/>
</dbReference>
<keyword evidence="4" id="KW-1003">Cell membrane</keyword>
<feature type="transmembrane region" description="Helical" evidence="8">
    <location>
        <begin position="289"/>
        <end position="309"/>
    </location>
</feature>
<dbReference type="Proteomes" id="UP000290567">
    <property type="component" value="Unassembled WGS sequence"/>
</dbReference>
<dbReference type="GO" id="GO:0055085">
    <property type="term" value="P:transmembrane transport"/>
    <property type="evidence" value="ECO:0007669"/>
    <property type="project" value="InterPro"/>
</dbReference>
<feature type="transmembrane region" description="Helical" evidence="8">
    <location>
        <begin position="6"/>
        <end position="22"/>
    </location>
</feature>
<proteinExistence type="inferred from homology"/>
<dbReference type="GO" id="GO:0005886">
    <property type="term" value="C:plasma membrane"/>
    <property type="evidence" value="ECO:0007669"/>
    <property type="project" value="UniProtKB-SubCell"/>
</dbReference>
<feature type="transmembrane region" description="Helical" evidence="8">
    <location>
        <begin position="233"/>
        <end position="254"/>
    </location>
</feature>
<dbReference type="InterPro" id="IPR038770">
    <property type="entry name" value="Na+/solute_symporter_sf"/>
</dbReference>
<feature type="transmembrane region" description="Helical" evidence="8">
    <location>
        <begin position="127"/>
        <end position="148"/>
    </location>
</feature>
<evidence type="ECO:0000256" key="4">
    <source>
        <dbReference type="ARBA" id="ARBA00022475"/>
    </source>
</evidence>
<feature type="transmembrane region" description="Helical" evidence="8">
    <location>
        <begin position="199"/>
        <end position="221"/>
    </location>
</feature>
<keyword evidence="3" id="KW-0813">Transport</keyword>